<keyword evidence="10" id="KW-0812">Transmembrane</keyword>
<dbReference type="InterPro" id="IPR001967">
    <property type="entry name" value="Peptidase_S11_N"/>
</dbReference>
<evidence type="ECO:0000256" key="9">
    <source>
        <dbReference type="RuleBase" id="RU004016"/>
    </source>
</evidence>
<dbReference type="GO" id="GO:0009002">
    <property type="term" value="F:serine-type D-Ala-D-Ala carboxypeptidase activity"/>
    <property type="evidence" value="ECO:0007669"/>
    <property type="project" value="InterPro"/>
</dbReference>
<evidence type="ECO:0000256" key="10">
    <source>
        <dbReference type="SAM" id="Phobius"/>
    </source>
</evidence>
<keyword evidence="5" id="KW-0573">Peptidoglycan synthesis</keyword>
<keyword evidence="12" id="KW-0645">Protease</keyword>
<keyword evidence="2" id="KW-0732">Signal</keyword>
<evidence type="ECO:0000259" key="11">
    <source>
        <dbReference type="Pfam" id="PF00768"/>
    </source>
</evidence>
<keyword evidence="10" id="KW-0472">Membrane</keyword>
<dbReference type="GO" id="GO:0006508">
    <property type="term" value="P:proteolysis"/>
    <property type="evidence" value="ECO:0007669"/>
    <property type="project" value="InterPro"/>
</dbReference>
<evidence type="ECO:0000313" key="13">
    <source>
        <dbReference type="Proteomes" id="UP000307874"/>
    </source>
</evidence>
<feature type="binding site" evidence="8">
    <location>
        <position position="259"/>
    </location>
    <ligand>
        <name>substrate</name>
    </ligand>
</feature>
<reference evidence="12 13" key="1">
    <citation type="submission" date="2019-05" db="EMBL/GenBank/DDBJ databases">
        <authorList>
            <person name="Lee S.D."/>
        </authorList>
    </citation>
    <scope>NUCLEOTIDE SEQUENCE [LARGE SCALE GENOMIC DNA]</scope>
    <source>
        <strain evidence="12 13">GH2-6</strain>
    </source>
</reference>
<dbReference type="SUPFAM" id="SSF56601">
    <property type="entry name" value="beta-lactamase/transpeptidase-like"/>
    <property type="match status" value="1"/>
</dbReference>
<feature type="active site" description="Proton acceptor" evidence="7">
    <location>
        <position position="95"/>
    </location>
</feature>
<dbReference type="InterPro" id="IPR018044">
    <property type="entry name" value="Peptidase_S11"/>
</dbReference>
<dbReference type="GO" id="GO:0009252">
    <property type="term" value="P:peptidoglycan biosynthetic process"/>
    <property type="evidence" value="ECO:0007669"/>
    <property type="project" value="UniProtKB-KW"/>
</dbReference>
<dbReference type="GO" id="GO:0071555">
    <property type="term" value="P:cell wall organization"/>
    <property type="evidence" value="ECO:0007669"/>
    <property type="project" value="UniProtKB-KW"/>
</dbReference>
<dbReference type="GO" id="GO:0008360">
    <property type="term" value="P:regulation of cell shape"/>
    <property type="evidence" value="ECO:0007669"/>
    <property type="project" value="UniProtKB-KW"/>
</dbReference>
<dbReference type="OrthoDB" id="7912889at2"/>
<evidence type="ECO:0000256" key="7">
    <source>
        <dbReference type="PIRSR" id="PIRSR618044-1"/>
    </source>
</evidence>
<keyword evidence="13" id="KW-1185">Reference proteome</keyword>
<accession>A0A5C4JM03</accession>
<sequence length="403" mass="43525">MWDRIGPHTRISSFKAYIDTAHQASGDSFVLQTTRPAHRRLKALMASWLVALALVLAATASPALASPYIVVDANTNRVLAAEEPFKRWYPASLAKLMTAYLVFEDMKAGRLDPQAAITFSAAAAGEPASKMYFAPGTRVTVDTALKMMLVHSANDAARAVAEHAIGGREAFVKRMNETAKALGMTDTHFVNANGMNSMSNPQPGQYTTARDMAVLAIAIEKTFPEYLYYFTIPGIASDSGKYRNTNLLIGNFDGAIGMKTGFVCASGYNQVSFARRNGREVVAVAFGAPSVPARAEKAAELLQTGLTTGDRDGPRLDSYLPPPAPDRPVADVTSQICSAEAAQNRVVLRDDDGNLMFSSPYLKPLAKDYPTVDAYRLPNDTEMAASTLENLTSVPLPYTRPVQ</sequence>
<comment type="caution">
    <text evidence="12">The sequence shown here is derived from an EMBL/GenBank/DDBJ whole genome shotgun (WGS) entry which is preliminary data.</text>
</comment>
<dbReference type="Proteomes" id="UP000307874">
    <property type="component" value="Unassembled WGS sequence"/>
</dbReference>
<feature type="active site" evidence="7">
    <location>
        <position position="152"/>
    </location>
</feature>
<keyword evidence="4" id="KW-0133">Cell shape</keyword>
<keyword evidence="10" id="KW-1133">Transmembrane helix</keyword>
<reference evidence="12 13" key="2">
    <citation type="submission" date="2019-06" db="EMBL/GenBank/DDBJ databases">
        <title>Martelella lutilitoris sp. nov., isolated from a tidal mudflat.</title>
        <authorList>
            <person name="Kim Y.-J."/>
        </authorList>
    </citation>
    <scope>NUCLEOTIDE SEQUENCE [LARGE SCALE GENOMIC DNA]</scope>
    <source>
        <strain evidence="12 13">GH2-6</strain>
    </source>
</reference>
<evidence type="ECO:0000256" key="5">
    <source>
        <dbReference type="ARBA" id="ARBA00022984"/>
    </source>
</evidence>
<gene>
    <name evidence="12" type="ORF">FF124_18500</name>
</gene>
<feature type="domain" description="Peptidase S11 D-alanyl-D-alanine carboxypeptidase A N-terminal" evidence="11">
    <location>
        <begin position="64"/>
        <end position="289"/>
    </location>
</feature>
<evidence type="ECO:0000256" key="8">
    <source>
        <dbReference type="PIRSR" id="PIRSR618044-2"/>
    </source>
</evidence>
<protein>
    <submittedName>
        <fullName evidence="12">D-alanyl-D-alanine carboxypeptidase</fullName>
    </submittedName>
</protein>
<name>A0A5C4JM03_9HYPH</name>
<evidence type="ECO:0000256" key="2">
    <source>
        <dbReference type="ARBA" id="ARBA00022729"/>
    </source>
</evidence>
<dbReference type="PANTHER" id="PTHR21581:SF6">
    <property type="entry name" value="TRAFFICKING PROTEIN PARTICLE COMPLEX SUBUNIT 12"/>
    <property type="match status" value="1"/>
</dbReference>
<dbReference type="Gene3D" id="3.40.710.10">
    <property type="entry name" value="DD-peptidase/beta-lactamase superfamily"/>
    <property type="match status" value="1"/>
</dbReference>
<organism evidence="12 13">
    <name type="scientific">Martelella lutilitoris</name>
    <dbReference type="NCBI Taxonomy" id="2583532"/>
    <lineage>
        <taxon>Bacteria</taxon>
        <taxon>Pseudomonadati</taxon>
        <taxon>Pseudomonadota</taxon>
        <taxon>Alphaproteobacteria</taxon>
        <taxon>Hyphomicrobiales</taxon>
        <taxon>Aurantimonadaceae</taxon>
        <taxon>Martelella</taxon>
    </lineage>
</organism>
<evidence type="ECO:0000256" key="1">
    <source>
        <dbReference type="ARBA" id="ARBA00007164"/>
    </source>
</evidence>
<dbReference type="AlphaFoldDB" id="A0A5C4JM03"/>
<keyword evidence="6" id="KW-0961">Cell wall biogenesis/degradation</keyword>
<dbReference type="InterPro" id="IPR012338">
    <property type="entry name" value="Beta-lactam/transpept-like"/>
</dbReference>
<keyword evidence="12" id="KW-0121">Carboxypeptidase</keyword>
<dbReference type="EMBL" id="VCLB01000010">
    <property type="protein sequence ID" value="TNB46505.1"/>
    <property type="molecule type" value="Genomic_DNA"/>
</dbReference>
<dbReference type="PRINTS" id="PR00725">
    <property type="entry name" value="DADACBPTASE1"/>
</dbReference>
<evidence type="ECO:0000256" key="3">
    <source>
        <dbReference type="ARBA" id="ARBA00022801"/>
    </source>
</evidence>
<feature type="active site" description="Acyl-ester intermediate" evidence="7">
    <location>
        <position position="92"/>
    </location>
</feature>
<dbReference type="Pfam" id="PF00768">
    <property type="entry name" value="Peptidase_S11"/>
    <property type="match status" value="1"/>
</dbReference>
<evidence type="ECO:0000256" key="6">
    <source>
        <dbReference type="ARBA" id="ARBA00023316"/>
    </source>
</evidence>
<comment type="similarity">
    <text evidence="1 9">Belongs to the peptidase S11 family.</text>
</comment>
<evidence type="ECO:0000313" key="12">
    <source>
        <dbReference type="EMBL" id="TNB46505.1"/>
    </source>
</evidence>
<feature type="transmembrane region" description="Helical" evidence="10">
    <location>
        <begin position="43"/>
        <end position="65"/>
    </location>
</feature>
<proteinExistence type="inferred from homology"/>
<dbReference type="PANTHER" id="PTHR21581">
    <property type="entry name" value="D-ALANYL-D-ALANINE CARBOXYPEPTIDASE"/>
    <property type="match status" value="1"/>
</dbReference>
<keyword evidence="3" id="KW-0378">Hydrolase</keyword>
<evidence type="ECO:0000256" key="4">
    <source>
        <dbReference type="ARBA" id="ARBA00022960"/>
    </source>
</evidence>